<protein>
    <submittedName>
        <fullName evidence="3">Uncharacterized protein</fullName>
    </submittedName>
</protein>
<feature type="non-terminal residue" evidence="3">
    <location>
        <position position="67"/>
    </location>
</feature>
<accession>K1MQI1</accession>
<comment type="caution">
    <text evidence="3">The sequence shown here is derived from an EMBL/GenBank/DDBJ whole genome shotgun (WGS) entry which is preliminary data.</text>
</comment>
<proteinExistence type="predicted"/>
<reference evidence="3 4" key="1">
    <citation type="submission" date="2012-07" db="EMBL/GenBank/DDBJ databases">
        <title>The Genome Sequence of Facklamia ignava CCUG 37419.</title>
        <authorList>
            <consortium name="The Broad Institute Genome Sequencing Platform"/>
            <person name="Earl A."/>
            <person name="Ward D."/>
            <person name="Feldgarden M."/>
            <person name="Gevers D."/>
            <person name="Huys G."/>
            <person name="Walker B."/>
            <person name="Young S.K."/>
            <person name="Zeng Q."/>
            <person name="Gargeya S."/>
            <person name="Fitzgerald M."/>
            <person name="Haas B."/>
            <person name="Abouelleil A."/>
            <person name="Alvarado L."/>
            <person name="Arachchi H.M."/>
            <person name="Berlin A.M."/>
            <person name="Chapman S.B."/>
            <person name="Goldberg J."/>
            <person name="Griggs A."/>
            <person name="Gujja S."/>
            <person name="Hansen M."/>
            <person name="Howarth C."/>
            <person name="Imamovic A."/>
            <person name="Larimer J."/>
            <person name="McCowen C."/>
            <person name="Montmayeur A."/>
            <person name="Murphy C."/>
            <person name="Neiman D."/>
            <person name="Pearson M."/>
            <person name="Priest M."/>
            <person name="Roberts A."/>
            <person name="Saif S."/>
            <person name="Shea T."/>
            <person name="Sisk P."/>
            <person name="Sykes S."/>
            <person name="Wortman J."/>
            <person name="Nusbaum C."/>
            <person name="Birren B."/>
        </authorList>
    </citation>
    <scope>NUCLEOTIDE SEQUENCE [LARGE SCALE GENOMIC DNA]</scope>
    <source>
        <strain evidence="3 4">CCUG 37419</strain>
    </source>
</reference>
<dbReference type="STRING" id="883112.HMPREF9707_00298"/>
<evidence type="ECO:0000256" key="2">
    <source>
        <dbReference type="SAM" id="SignalP"/>
    </source>
</evidence>
<sequence>MKKSLVKLAALSSAAFVLAGTVAPVVLAENAPTAGQQEENKDSETGKDENKDSETGKDENKDSETGK</sequence>
<dbReference type="AlphaFoldDB" id="K1MQI1"/>
<dbReference type="HOGENOM" id="CLU_2818460_0_0_9"/>
<dbReference type="EMBL" id="AGZE01000007">
    <property type="protein sequence ID" value="EKB58349.1"/>
    <property type="molecule type" value="Genomic_DNA"/>
</dbReference>
<feature type="chain" id="PRO_5038783097" evidence="2">
    <location>
        <begin position="20"/>
        <end position="67"/>
    </location>
</feature>
<evidence type="ECO:0000313" key="4">
    <source>
        <dbReference type="Proteomes" id="UP000005147"/>
    </source>
</evidence>
<dbReference type="RefSeq" id="WP_006700962.1">
    <property type="nucleotide sequence ID" value="NZ_JH932300.1"/>
</dbReference>
<feature type="region of interest" description="Disordered" evidence="1">
    <location>
        <begin position="30"/>
        <end position="67"/>
    </location>
</feature>
<keyword evidence="2" id="KW-0732">Signal</keyword>
<evidence type="ECO:0000313" key="3">
    <source>
        <dbReference type="EMBL" id="EKB58349.1"/>
    </source>
</evidence>
<feature type="compositionally biased region" description="Basic and acidic residues" evidence="1">
    <location>
        <begin position="38"/>
        <end position="67"/>
    </location>
</feature>
<evidence type="ECO:0000256" key="1">
    <source>
        <dbReference type="SAM" id="MobiDB-lite"/>
    </source>
</evidence>
<keyword evidence="4" id="KW-1185">Reference proteome</keyword>
<organism evidence="3 4">
    <name type="scientific">Falseniella ignava CCUG 37419</name>
    <dbReference type="NCBI Taxonomy" id="883112"/>
    <lineage>
        <taxon>Bacteria</taxon>
        <taxon>Bacillati</taxon>
        <taxon>Bacillota</taxon>
        <taxon>Bacilli</taxon>
        <taxon>Lactobacillales</taxon>
        <taxon>Aerococcaceae</taxon>
        <taxon>Falseniella</taxon>
    </lineage>
</organism>
<gene>
    <name evidence="3" type="ORF">HMPREF9707_00298</name>
</gene>
<dbReference type="Proteomes" id="UP000005147">
    <property type="component" value="Unassembled WGS sequence"/>
</dbReference>
<feature type="signal peptide" evidence="2">
    <location>
        <begin position="1"/>
        <end position="19"/>
    </location>
</feature>
<name>K1MQI1_9LACT</name>